<evidence type="ECO:0000313" key="5">
    <source>
        <dbReference type="EMBL" id="GFE79335.1"/>
    </source>
</evidence>
<dbReference type="GO" id="GO:0016491">
    <property type="term" value="F:oxidoreductase activity"/>
    <property type="evidence" value="ECO:0007669"/>
    <property type="project" value="UniProtKB-KW"/>
</dbReference>
<sequence>MATQTDLNGKVVVITGASSGFGRGAALEFASEGASVVLAARRGEALDTVARECEIAGGTAIPVSVDVSSERDVEQLAETAISRCGRIDVWINNAGVGALGRFEDIPIDVHEQTIKTDLLGTLYGSYFAYRQFLKQGGGTLINIASELGKTSVPYYTSYAAAKHGVVGLSDSLRQEVKQNKIAGVHICTILPTAHDTPFFDHAANYTGHEVTPPKPLHDPQNVIDAIVEVARDPEDERIVGGDGILKVAMANLMPGVTEKMEAKMMHQTQFEKAPRGEDSPGAVEQPTARGTAVDMNRRKQKKSAPAKE</sequence>
<dbReference type="InterPro" id="IPR020904">
    <property type="entry name" value="Sc_DH/Rdtase_CS"/>
</dbReference>
<comment type="caution">
    <text evidence="5">The sequence shown here is derived from an EMBL/GenBank/DDBJ whole genome shotgun (WGS) entry which is preliminary data.</text>
</comment>
<dbReference type="EMBL" id="BLJN01000001">
    <property type="protein sequence ID" value="GFE79335.1"/>
    <property type="molecule type" value="Genomic_DNA"/>
</dbReference>
<proteinExistence type="inferred from homology"/>
<dbReference type="InterPro" id="IPR002347">
    <property type="entry name" value="SDR_fam"/>
</dbReference>
<keyword evidence="2" id="KW-0560">Oxidoreductase</keyword>
<feature type="region of interest" description="Disordered" evidence="4">
    <location>
        <begin position="268"/>
        <end position="308"/>
    </location>
</feature>
<evidence type="ECO:0000256" key="1">
    <source>
        <dbReference type="ARBA" id="ARBA00006484"/>
    </source>
</evidence>
<dbReference type="RefSeq" id="WP_161811014.1">
    <property type="nucleotide sequence ID" value="NZ_BLJN01000001.1"/>
</dbReference>
<dbReference type="Proteomes" id="UP000445000">
    <property type="component" value="Unassembled WGS sequence"/>
</dbReference>
<comment type="similarity">
    <text evidence="1 3">Belongs to the short-chain dehydrogenases/reductases (SDR) family.</text>
</comment>
<organism evidence="5 6">
    <name type="scientific">Steroidobacter agaridevorans</name>
    <dbReference type="NCBI Taxonomy" id="2695856"/>
    <lineage>
        <taxon>Bacteria</taxon>
        <taxon>Pseudomonadati</taxon>
        <taxon>Pseudomonadota</taxon>
        <taxon>Gammaproteobacteria</taxon>
        <taxon>Steroidobacterales</taxon>
        <taxon>Steroidobacteraceae</taxon>
        <taxon>Steroidobacter</taxon>
    </lineage>
</organism>
<evidence type="ECO:0000313" key="6">
    <source>
        <dbReference type="Proteomes" id="UP000445000"/>
    </source>
</evidence>
<dbReference type="NCBIfam" id="NF005495">
    <property type="entry name" value="PRK07109.1"/>
    <property type="match status" value="1"/>
</dbReference>
<dbReference type="PRINTS" id="PR00080">
    <property type="entry name" value="SDRFAMILY"/>
</dbReference>
<keyword evidence="6" id="KW-1185">Reference proteome</keyword>
<dbReference type="AlphaFoldDB" id="A0A829Y8K8"/>
<dbReference type="SUPFAM" id="SSF51735">
    <property type="entry name" value="NAD(P)-binding Rossmann-fold domains"/>
    <property type="match status" value="1"/>
</dbReference>
<evidence type="ECO:0000256" key="4">
    <source>
        <dbReference type="SAM" id="MobiDB-lite"/>
    </source>
</evidence>
<accession>A0A829Y8K8</accession>
<dbReference type="Pfam" id="PF00106">
    <property type="entry name" value="adh_short"/>
    <property type="match status" value="1"/>
</dbReference>
<protein>
    <submittedName>
        <fullName evidence="5">Short-chain dehydrogenase</fullName>
    </submittedName>
</protein>
<feature type="compositionally biased region" description="Basic residues" evidence="4">
    <location>
        <begin position="298"/>
        <end position="308"/>
    </location>
</feature>
<dbReference type="PRINTS" id="PR00081">
    <property type="entry name" value="GDHRDH"/>
</dbReference>
<dbReference type="PANTHER" id="PTHR44196">
    <property type="entry name" value="DEHYDROGENASE/REDUCTASE SDR FAMILY MEMBER 7B"/>
    <property type="match status" value="1"/>
</dbReference>
<dbReference type="PANTHER" id="PTHR44196:SF1">
    <property type="entry name" value="DEHYDROGENASE_REDUCTASE SDR FAMILY MEMBER 7B"/>
    <property type="match status" value="1"/>
</dbReference>
<evidence type="ECO:0000256" key="2">
    <source>
        <dbReference type="ARBA" id="ARBA00023002"/>
    </source>
</evidence>
<name>A0A829Y8K8_9GAMM</name>
<dbReference type="InterPro" id="IPR036291">
    <property type="entry name" value="NAD(P)-bd_dom_sf"/>
</dbReference>
<dbReference type="PROSITE" id="PS00061">
    <property type="entry name" value="ADH_SHORT"/>
    <property type="match status" value="1"/>
</dbReference>
<reference evidence="6" key="1">
    <citation type="submission" date="2020-01" db="EMBL/GenBank/DDBJ databases">
        <title>'Steroidobacter agaridevorans' sp. nov., agar-degrading bacteria isolated from rhizosphere soils.</title>
        <authorList>
            <person name="Ikenaga M."/>
            <person name="Kataoka M."/>
            <person name="Murouchi A."/>
            <person name="Katsuragi S."/>
            <person name="Sakai M."/>
        </authorList>
    </citation>
    <scope>NUCLEOTIDE SEQUENCE [LARGE SCALE GENOMIC DNA]</scope>
    <source>
        <strain evidence="6">YU21-B</strain>
    </source>
</reference>
<evidence type="ECO:0000256" key="3">
    <source>
        <dbReference type="RuleBase" id="RU000363"/>
    </source>
</evidence>
<dbReference type="Gene3D" id="3.40.50.720">
    <property type="entry name" value="NAD(P)-binding Rossmann-like Domain"/>
    <property type="match status" value="1"/>
</dbReference>
<gene>
    <name evidence="5" type="ORF">GCM10011487_13350</name>
</gene>
<dbReference type="GO" id="GO:0016020">
    <property type="term" value="C:membrane"/>
    <property type="evidence" value="ECO:0007669"/>
    <property type="project" value="TreeGrafter"/>
</dbReference>